<protein>
    <submittedName>
        <fullName evidence="1">Uncharacterized protein</fullName>
    </submittedName>
</protein>
<dbReference type="Proteomes" id="UP001055072">
    <property type="component" value="Unassembled WGS sequence"/>
</dbReference>
<evidence type="ECO:0000313" key="2">
    <source>
        <dbReference type="Proteomes" id="UP001055072"/>
    </source>
</evidence>
<proteinExistence type="predicted"/>
<keyword evidence="2" id="KW-1185">Reference proteome</keyword>
<reference evidence="1" key="1">
    <citation type="journal article" date="2021" name="Environ. Microbiol.">
        <title>Gene family expansions and transcriptome signatures uncover fungal adaptations to wood decay.</title>
        <authorList>
            <person name="Hage H."/>
            <person name="Miyauchi S."/>
            <person name="Viragh M."/>
            <person name="Drula E."/>
            <person name="Min B."/>
            <person name="Chaduli D."/>
            <person name="Navarro D."/>
            <person name="Favel A."/>
            <person name="Norest M."/>
            <person name="Lesage-Meessen L."/>
            <person name="Balint B."/>
            <person name="Merenyi Z."/>
            <person name="de Eugenio L."/>
            <person name="Morin E."/>
            <person name="Martinez A.T."/>
            <person name="Baldrian P."/>
            <person name="Stursova M."/>
            <person name="Martinez M.J."/>
            <person name="Novotny C."/>
            <person name="Magnuson J.K."/>
            <person name="Spatafora J.W."/>
            <person name="Maurice S."/>
            <person name="Pangilinan J."/>
            <person name="Andreopoulos W."/>
            <person name="LaButti K."/>
            <person name="Hundley H."/>
            <person name="Na H."/>
            <person name="Kuo A."/>
            <person name="Barry K."/>
            <person name="Lipzen A."/>
            <person name="Henrissat B."/>
            <person name="Riley R."/>
            <person name="Ahrendt S."/>
            <person name="Nagy L.G."/>
            <person name="Grigoriev I.V."/>
            <person name="Martin F."/>
            <person name="Rosso M.N."/>
        </authorList>
    </citation>
    <scope>NUCLEOTIDE SEQUENCE</scope>
    <source>
        <strain evidence="1">CBS 384.51</strain>
    </source>
</reference>
<accession>A0ACB8TUI1</accession>
<gene>
    <name evidence="1" type="ORF">BDY19DRAFT_986944</name>
</gene>
<evidence type="ECO:0000313" key="1">
    <source>
        <dbReference type="EMBL" id="KAI0085643.1"/>
    </source>
</evidence>
<organism evidence="1 2">
    <name type="scientific">Irpex rosettiformis</name>
    <dbReference type="NCBI Taxonomy" id="378272"/>
    <lineage>
        <taxon>Eukaryota</taxon>
        <taxon>Fungi</taxon>
        <taxon>Dikarya</taxon>
        <taxon>Basidiomycota</taxon>
        <taxon>Agaricomycotina</taxon>
        <taxon>Agaricomycetes</taxon>
        <taxon>Polyporales</taxon>
        <taxon>Irpicaceae</taxon>
        <taxon>Irpex</taxon>
    </lineage>
</organism>
<name>A0ACB8TUI1_9APHY</name>
<dbReference type="EMBL" id="MU274929">
    <property type="protein sequence ID" value="KAI0085643.1"/>
    <property type="molecule type" value="Genomic_DNA"/>
</dbReference>
<sequence>MEEMEEAARYDHLVSLAISQGLPIPPRPGPITIDNIREEPRIEDDVHEAYCAPCGHSFDKACLEDMFSRATHDESLYPPKCCQQRISISSVRHLLSSSIASSFDKKASEYETRDRVYCHMPRCSAFLGAGTSEPIFLDCRVCPPGSATCGMCKAGAHPGRKCSATQELNQLATDMHQQQGWQRCYSCGHLVDKTDGCYHITCVCRAQFCYLCAAQWKTCTCLLFYVPPED</sequence>
<comment type="caution">
    <text evidence="1">The sequence shown here is derived from an EMBL/GenBank/DDBJ whole genome shotgun (WGS) entry which is preliminary data.</text>
</comment>